<reference evidence="2" key="2">
    <citation type="submission" date="2023-08" db="EMBL/GenBank/DDBJ databases">
        <authorList>
            <person name="Page C.A."/>
            <person name="Perez-Diaz I.M."/>
        </authorList>
    </citation>
    <scope>NUCLEOTIDE SEQUENCE</scope>
    <source>
        <strain evidence="2">7.8.46</strain>
    </source>
</reference>
<evidence type="ECO:0000313" key="4">
    <source>
        <dbReference type="Proteomes" id="UP000276249"/>
    </source>
</evidence>
<gene>
    <name evidence="3" type="ORF">D6U18_02350</name>
    <name evidence="2" type="ORF">RI536_07055</name>
</gene>
<feature type="transmembrane region" description="Helical" evidence="1">
    <location>
        <begin position="142"/>
        <end position="164"/>
    </location>
</feature>
<dbReference type="EMBL" id="RDCJ01000027">
    <property type="protein sequence ID" value="RMW51192.1"/>
    <property type="molecule type" value="Genomic_DNA"/>
</dbReference>
<dbReference type="AlphaFoldDB" id="A0A2K9I4X7"/>
<organism evidence="2 5">
    <name type="scientific">Lactiplantibacillus pentosus</name>
    <name type="common">Lactobacillus pentosus</name>
    <dbReference type="NCBI Taxonomy" id="1589"/>
    <lineage>
        <taxon>Bacteria</taxon>
        <taxon>Bacillati</taxon>
        <taxon>Bacillota</taxon>
        <taxon>Bacilli</taxon>
        <taxon>Lactobacillales</taxon>
        <taxon>Lactobacillaceae</taxon>
        <taxon>Lactiplantibacillus</taxon>
    </lineage>
</organism>
<dbReference type="KEGG" id="lpg:BB562_16045"/>
<keyword evidence="1" id="KW-1133">Transmembrane helix</keyword>
<feature type="transmembrane region" description="Helical" evidence="1">
    <location>
        <begin position="96"/>
        <end position="122"/>
    </location>
</feature>
<evidence type="ECO:0000256" key="1">
    <source>
        <dbReference type="SAM" id="Phobius"/>
    </source>
</evidence>
<accession>A0A2K9I4X7</accession>
<dbReference type="Proteomes" id="UP000276249">
    <property type="component" value="Unassembled WGS sequence"/>
</dbReference>
<sequence length="165" mass="18335">MVAKNGISRFLNKVITGLHYDLKKVLNLYIAVLMIVPIAYFAYITLALTMNSTGLEAYFEQSPITTVMFIVSLMDLIVAYVLAFRKKVLLSNRVTLVVVFGVLTIIQLLVGNLISVVLGLIVLYLSKSIESIPEQRIDWQSLAVLVGSAPIYLICTWLLLTIGLK</sequence>
<keyword evidence="1" id="KW-0472">Membrane</keyword>
<evidence type="ECO:0000313" key="5">
    <source>
        <dbReference type="Proteomes" id="UP001267003"/>
    </source>
</evidence>
<protein>
    <submittedName>
        <fullName evidence="2">Uncharacterized protein</fullName>
    </submittedName>
</protein>
<reference evidence="3 4" key="1">
    <citation type="submission" date="2018-10" db="EMBL/GenBank/DDBJ databases">
        <title>Genome sequences of five Lactobacillus pentosus strains isolated from brines of traditionally fermented spanish-style green table olives and differences between them.</title>
        <authorList>
            <person name="Jimenez Diaz R."/>
        </authorList>
    </citation>
    <scope>NUCLEOTIDE SEQUENCE [LARGE SCALE GENOMIC DNA]</scope>
    <source>
        <strain evidence="3 4">IG10</strain>
    </source>
</reference>
<proteinExistence type="predicted"/>
<evidence type="ECO:0000313" key="2">
    <source>
        <dbReference type="EMBL" id="MDT6989863.1"/>
    </source>
</evidence>
<feature type="transmembrane region" description="Helical" evidence="1">
    <location>
        <begin position="25"/>
        <end position="44"/>
    </location>
</feature>
<name>A0A2K9I4X7_LACPE</name>
<dbReference type="RefSeq" id="WP_101874243.1">
    <property type="nucleotide sequence ID" value="NZ_BOUG01000002.1"/>
</dbReference>
<comment type="caution">
    <text evidence="2">The sequence shown here is derived from an EMBL/GenBank/DDBJ whole genome shotgun (WGS) entry which is preliminary data.</text>
</comment>
<feature type="transmembrane region" description="Helical" evidence="1">
    <location>
        <begin position="64"/>
        <end position="84"/>
    </location>
</feature>
<dbReference type="Proteomes" id="UP001267003">
    <property type="component" value="Unassembled WGS sequence"/>
</dbReference>
<dbReference type="EMBL" id="JAVLAQ010000001">
    <property type="protein sequence ID" value="MDT6989863.1"/>
    <property type="molecule type" value="Genomic_DNA"/>
</dbReference>
<evidence type="ECO:0000313" key="3">
    <source>
        <dbReference type="EMBL" id="RMW51192.1"/>
    </source>
</evidence>
<keyword evidence="1" id="KW-0812">Transmembrane</keyword>